<dbReference type="RefSeq" id="WP_336924810.1">
    <property type="nucleotide sequence ID" value="NZ_JBANRO010000002.1"/>
</dbReference>
<reference evidence="4" key="1">
    <citation type="journal article" date="2019" name="Int. J. Syst. Evol. Microbiol.">
        <title>The Global Catalogue of Microorganisms (GCM) 10K type strain sequencing project: providing services to taxonomists for standard genome sequencing and annotation.</title>
        <authorList>
            <consortium name="The Broad Institute Genomics Platform"/>
            <consortium name="The Broad Institute Genome Sequencing Center for Infectious Disease"/>
            <person name="Wu L."/>
            <person name="Ma J."/>
        </authorList>
    </citation>
    <scope>NUCLEOTIDE SEQUENCE [LARGE SCALE GENOMIC DNA]</scope>
    <source>
        <strain evidence="4">KCTC 52607</strain>
    </source>
</reference>
<dbReference type="PANTHER" id="PTHR48125:SF12">
    <property type="entry name" value="AT HOOK TRANSCRIPTION FACTOR FAMILY-RELATED"/>
    <property type="match status" value="1"/>
</dbReference>
<keyword evidence="2" id="KW-0732">Signal</keyword>
<feature type="signal peptide" evidence="2">
    <location>
        <begin position="1"/>
        <end position="21"/>
    </location>
</feature>
<keyword evidence="4" id="KW-1185">Reference proteome</keyword>
<gene>
    <name evidence="3" type="ORF">ACFODU_00630</name>
</gene>
<comment type="caution">
    <text evidence="3">The sequence shown here is derived from an EMBL/GenBank/DDBJ whole genome shotgun (WGS) entry which is preliminary data.</text>
</comment>
<sequence length="622" mass="64780">MRAALLLGAGALALTSTLALAQPQDLLPDIFNDPPAEAPAPRPQPRPQQTAAPAAPAPQVTRGATPPAASSTSAPVVQPLPSAPSAGASAPPLPGLPANFPSLAELEQMEASEINELLGLRPKFDVPPAARRSMDRVGVIASSEGGFPYPSLARQPAALVRAALEGTRGPMVSRWGHILVRRALASRLDAPAGMSPVEFAALRASVLNRMGEARVAVELLQDVDGSNYDAAMLAAASDAYLATGDLLGLCPLARLHPQLREDGEWVLTQAICDSFLGETRSAERRLARALGTGQAPEIDVRLAQRFAGAAGDAGRAVNIEWTGVDELTPWRLSLARALGVDIPDALRSAAPRRFDYADVLIPAVPLGQRLRAAERAGRAGVLSAQAMVDLYSLAYANEALDEATRNLAAQLRQAYVAAEPVDRVAAMQALWGEDMSYGRQVLTAFAAARLPASNALADNAGPLIAAMLAAGLDANAMRWRSVVATGSEGWALLALADPAGGTVSGGDFGSFVSDDDSEGSRKSAFLLAGLAGLGRMDAAEVQNRAADLGIDLARESVWSQRISQAARVGNPTLVALLAGVGMQGDGWNRMTARHLYHIVRSLNAVGLSAEARMIAAEAVARG</sequence>
<evidence type="ECO:0000313" key="4">
    <source>
        <dbReference type="Proteomes" id="UP001595456"/>
    </source>
</evidence>
<feature type="compositionally biased region" description="Pro residues" evidence="1">
    <location>
        <begin position="36"/>
        <end position="46"/>
    </location>
</feature>
<evidence type="ECO:0000313" key="3">
    <source>
        <dbReference type="EMBL" id="MFC3096305.1"/>
    </source>
</evidence>
<feature type="compositionally biased region" description="Low complexity" evidence="1">
    <location>
        <begin position="47"/>
        <end position="90"/>
    </location>
</feature>
<feature type="region of interest" description="Disordered" evidence="1">
    <location>
        <begin position="29"/>
        <end position="93"/>
    </location>
</feature>
<name>A0ABV7E0T2_9SPHN</name>
<evidence type="ECO:0000256" key="2">
    <source>
        <dbReference type="SAM" id="SignalP"/>
    </source>
</evidence>
<evidence type="ECO:0000256" key="1">
    <source>
        <dbReference type="SAM" id="MobiDB-lite"/>
    </source>
</evidence>
<organism evidence="3 4">
    <name type="scientific">Alteraurantiacibacter palmitatis</name>
    <dbReference type="NCBI Taxonomy" id="2054628"/>
    <lineage>
        <taxon>Bacteria</taxon>
        <taxon>Pseudomonadati</taxon>
        <taxon>Pseudomonadota</taxon>
        <taxon>Alphaproteobacteria</taxon>
        <taxon>Sphingomonadales</taxon>
        <taxon>Erythrobacteraceae</taxon>
        <taxon>Alteraurantiacibacter</taxon>
    </lineage>
</organism>
<dbReference type="PANTHER" id="PTHR48125">
    <property type="entry name" value="LP07818P1"/>
    <property type="match status" value="1"/>
</dbReference>
<proteinExistence type="predicted"/>
<dbReference type="EMBL" id="JBHRST010000001">
    <property type="protein sequence ID" value="MFC3096305.1"/>
    <property type="molecule type" value="Genomic_DNA"/>
</dbReference>
<feature type="chain" id="PRO_5046988309" evidence="2">
    <location>
        <begin position="22"/>
        <end position="622"/>
    </location>
</feature>
<dbReference type="Proteomes" id="UP001595456">
    <property type="component" value="Unassembled WGS sequence"/>
</dbReference>
<protein>
    <submittedName>
        <fullName evidence="3">Uncharacterized protein</fullName>
    </submittedName>
</protein>
<accession>A0ABV7E0T2</accession>